<feature type="transmembrane region" description="Helical" evidence="1">
    <location>
        <begin position="341"/>
        <end position="364"/>
    </location>
</feature>
<sequence length="418" mass="47411">MSLANIKRYIVVTLLYIYSFLFIYTPDSYISINVIHLLAFFAYIAMSMLYLMGKKILFPMVLKKFFALNLLVLIIGLYISLQSYDFYYCYKLFIVAFETIPCLFLIYLILEKLGFDLKEKLSFIMNLGFLQLIFVIATIIFPELRLSIIENSQNQDLLKLSNFGDLAIRTFGFSRGYTFAMPMFLGLCIAVALYMKGHFNTKHWLSIPLFVIAIALNARIGLVILPLLLVLNFLYGSSRFRLGILVISISVLSIGLIASEANIFQYNDNSEFASFSRVYDSFDDLSNLANGKETGTFNDLGKMNILPSGYDLLTGTGKDIFFGGNSKYPGINSDIGYVNDIFFGGLLFSLLLTGVYCSCFFISTNDIKLKILNYSLILFLIIANYKGSILNSNEFINGYLLLTLFISETMTRKEKALR</sequence>
<accession>A0A2K4MU87</accession>
<feature type="transmembrane region" description="Helical" evidence="1">
    <location>
        <begin position="32"/>
        <end position="53"/>
    </location>
</feature>
<dbReference type="EMBL" id="PPTF01000004">
    <property type="protein sequence ID" value="POB00558.1"/>
    <property type="molecule type" value="Genomic_DNA"/>
</dbReference>
<feature type="transmembrane region" description="Helical" evidence="1">
    <location>
        <begin position="65"/>
        <end position="81"/>
    </location>
</feature>
<organism evidence="2 3">
    <name type="scientific">Chromobacterium sinusclupearum</name>
    <dbReference type="NCBI Taxonomy" id="2077146"/>
    <lineage>
        <taxon>Bacteria</taxon>
        <taxon>Pseudomonadati</taxon>
        <taxon>Pseudomonadota</taxon>
        <taxon>Betaproteobacteria</taxon>
        <taxon>Neisseriales</taxon>
        <taxon>Chromobacteriaceae</taxon>
        <taxon>Chromobacterium</taxon>
    </lineage>
</organism>
<evidence type="ECO:0000256" key="1">
    <source>
        <dbReference type="SAM" id="Phobius"/>
    </source>
</evidence>
<evidence type="ECO:0000313" key="2">
    <source>
        <dbReference type="EMBL" id="POB00558.1"/>
    </source>
</evidence>
<gene>
    <name evidence="2" type="ORF">C2134_00915</name>
</gene>
<feature type="transmembrane region" description="Helical" evidence="1">
    <location>
        <begin position="122"/>
        <end position="141"/>
    </location>
</feature>
<dbReference type="AlphaFoldDB" id="A0A2K4MU87"/>
<proteinExistence type="predicted"/>
<feature type="transmembrane region" description="Helical" evidence="1">
    <location>
        <begin position="242"/>
        <end position="264"/>
    </location>
</feature>
<reference evidence="2 3" key="1">
    <citation type="submission" date="2018-01" db="EMBL/GenBank/DDBJ databases">
        <title>Genomic Sequence of Chromobacterium MWU13-2610 from wild cranberry bogs within the Cape Cod National Seashore.</title>
        <authorList>
            <person name="O'Hara-Hanley K."/>
            <person name="Soby S."/>
            <person name="Harrison A."/>
        </authorList>
    </citation>
    <scope>NUCLEOTIDE SEQUENCE [LARGE SCALE GENOMIC DNA]</scope>
    <source>
        <strain evidence="2 3">MWU13-2610</strain>
    </source>
</reference>
<keyword evidence="1" id="KW-0472">Membrane</keyword>
<keyword evidence="1" id="KW-0812">Transmembrane</keyword>
<comment type="caution">
    <text evidence="2">The sequence shown here is derived from an EMBL/GenBank/DDBJ whole genome shotgun (WGS) entry which is preliminary data.</text>
</comment>
<dbReference type="Proteomes" id="UP000236416">
    <property type="component" value="Unassembled WGS sequence"/>
</dbReference>
<protein>
    <submittedName>
        <fullName evidence="2">Uncharacterized protein</fullName>
    </submittedName>
</protein>
<keyword evidence="1" id="KW-1133">Transmembrane helix</keyword>
<evidence type="ECO:0000313" key="3">
    <source>
        <dbReference type="Proteomes" id="UP000236416"/>
    </source>
</evidence>
<feature type="transmembrane region" description="Helical" evidence="1">
    <location>
        <begin position="6"/>
        <end position="25"/>
    </location>
</feature>
<feature type="transmembrane region" description="Helical" evidence="1">
    <location>
        <begin position="207"/>
        <end position="235"/>
    </location>
</feature>
<feature type="transmembrane region" description="Helical" evidence="1">
    <location>
        <begin position="176"/>
        <end position="195"/>
    </location>
</feature>
<name>A0A2K4MU87_9NEIS</name>
<feature type="transmembrane region" description="Helical" evidence="1">
    <location>
        <begin position="88"/>
        <end position="110"/>
    </location>
</feature>
<keyword evidence="3" id="KW-1185">Reference proteome</keyword>